<comment type="caution">
    <text evidence="2">The sequence shown here is derived from an EMBL/GenBank/DDBJ whole genome shotgun (WGS) entry which is preliminary data.</text>
</comment>
<evidence type="ECO:0000313" key="2">
    <source>
        <dbReference type="EMBL" id="KAJ1118066.1"/>
    </source>
</evidence>
<sequence length="140" mass="14641">MTALAGTLEMSCCPIQCGEEAGNMAAALSWEDCIGGLQGENADEAFREGRGRHGGVSSRVPFLLRRPGLSNSVAAPVGVKQGVRRSVTDAQDGVEPRRARSARAFPERDGGTAGPVLTPGVGRRVLWRLGLRSGLGASRL</sequence>
<organism evidence="2 3">
    <name type="scientific">Pleurodeles waltl</name>
    <name type="common">Iberian ribbed newt</name>
    <dbReference type="NCBI Taxonomy" id="8319"/>
    <lineage>
        <taxon>Eukaryota</taxon>
        <taxon>Metazoa</taxon>
        <taxon>Chordata</taxon>
        <taxon>Craniata</taxon>
        <taxon>Vertebrata</taxon>
        <taxon>Euteleostomi</taxon>
        <taxon>Amphibia</taxon>
        <taxon>Batrachia</taxon>
        <taxon>Caudata</taxon>
        <taxon>Salamandroidea</taxon>
        <taxon>Salamandridae</taxon>
        <taxon>Pleurodelinae</taxon>
        <taxon>Pleurodeles</taxon>
    </lineage>
</organism>
<feature type="region of interest" description="Disordered" evidence="1">
    <location>
        <begin position="84"/>
        <end position="116"/>
    </location>
</feature>
<accession>A0AAV7NQ84</accession>
<name>A0AAV7NQ84_PLEWA</name>
<reference evidence="2" key="1">
    <citation type="journal article" date="2022" name="bioRxiv">
        <title>Sequencing and chromosome-scale assembly of the giantPleurodeles waltlgenome.</title>
        <authorList>
            <person name="Brown T."/>
            <person name="Elewa A."/>
            <person name="Iarovenko S."/>
            <person name="Subramanian E."/>
            <person name="Araus A.J."/>
            <person name="Petzold A."/>
            <person name="Susuki M."/>
            <person name="Suzuki K.-i.T."/>
            <person name="Hayashi T."/>
            <person name="Toyoda A."/>
            <person name="Oliveira C."/>
            <person name="Osipova E."/>
            <person name="Leigh N.D."/>
            <person name="Simon A."/>
            <person name="Yun M.H."/>
        </authorList>
    </citation>
    <scope>NUCLEOTIDE SEQUENCE</scope>
    <source>
        <strain evidence="2">20211129_DDA</strain>
        <tissue evidence="2">Liver</tissue>
    </source>
</reference>
<keyword evidence="3" id="KW-1185">Reference proteome</keyword>
<proteinExistence type="predicted"/>
<dbReference type="Proteomes" id="UP001066276">
    <property type="component" value="Chromosome 8"/>
</dbReference>
<dbReference type="AlphaFoldDB" id="A0AAV7NQ84"/>
<dbReference type="EMBL" id="JANPWB010000012">
    <property type="protein sequence ID" value="KAJ1118066.1"/>
    <property type="molecule type" value="Genomic_DNA"/>
</dbReference>
<evidence type="ECO:0000256" key="1">
    <source>
        <dbReference type="SAM" id="MobiDB-lite"/>
    </source>
</evidence>
<protein>
    <submittedName>
        <fullName evidence="2">Uncharacterized protein</fullName>
    </submittedName>
</protein>
<evidence type="ECO:0000313" key="3">
    <source>
        <dbReference type="Proteomes" id="UP001066276"/>
    </source>
</evidence>
<gene>
    <name evidence="2" type="ORF">NDU88_006261</name>
</gene>